<dbReference type="InterPro" id="IPR036390">
    <property type="entry name" value="WH_DNA-bd_sf"/>
</dbReference>
<protein>
    <submittedName>
        <fullName evidence="5">CRP-like cAMP-binding protein</fullName>
    </submittedName>
</protein>
<dbReference type="SUPFAM" id="SSF46785">
    <property type="entry name" value="Winged helix' DNA-binding domain"/>
    <property type="match status" value="1"/>
</dbReference>
<dbReference type="EMBL" id="PGFD01000001">
    <property type="protein sequence ID" value="PJJ66612.1"/>
    <property type="molecule type" value="Genomic_DNA"/>
</dbReference>
<proteinExistence type="predicted"/>
<feature type="domain" description="Cyclic nucleotide-binding" evidence="4">
    <location>
        <begin position="16"/>
        <end position="117"/>
    </location>
</feature>
<dbReference type="InterPro" id="IPR036388">
    <property type="entry name" value="WH-like_DNA-bd_sf"/>
</dbReference>
<evidence type="ECO:0000256" key="1">
    <source>
        <dbReference type="ARBA" id="ARBA00023015"/>
    </source>
</evidence>
<dbReference type="Pfam" id="PF00027">
    <property type="entry name" value="cNMP_binding"/>
    <property type="match status" value="1"/>
</dbReference>
<dbReference type="GO" id="GO:0003700">
    <property type="term" value="F:DNA-binding transcription factor activity"/>
    <property type="evidence" value="ECO:0007669"/>
    <property type="project" value="TreeGrafter"/>
</dbReference>
<dbReference type="PANTHER" id="PTHR24567">
    <property type="entry name" value="CRP FAMILY TRANSCRIPTIONAL REGULATORY PROTEIN"/>
    <property type="match status" value="1"/>
</dbReference>
<reference evidence="5 6" key="1">
    <citation type="submission" date="2017-11" db="EMBL/GenBank/DDBJ databases">
        <title>Genomic Encyclopedia of Archaeal and Bacterial Type Strains, Phase II (KMG-II): From Individual Species to Whole Genera.</title>
        <authorList>
            <person name="Goeker M."/>
        </authorList>
    </citation>
    <scope>NUCLEOTIDE SEQUENCE [LARGE SCALE GENOMIC DNA]</scope>
    <source>
        <strain evidence="5 6">DSM 27617</strain>
    </source>
</reference>
<dbReference type="Gene3D" id="1.10.10.10">
    <property type="entry name" value="Winged helix-like DNA-binding domain superfamily/Winged helix DNA-binding domain"/>
    <property type="match status" value="1"/>
</dbReference>
<evidence type="ECO:0000313" key="6">
    <source>
        <dbReference type="Proteomes" id="UP000228740"/>
    </source>
</evidence>
<accession>A0A2M9C730</accession>
<dbReference type="CDD" id="cd00038">
    <property type="entry name" value="CAP_ED"/>
    <property type="match status" value="1"/>
</dbReference>
<sequence length="198" mass="22795">MVIEENLLYSMGASTKTYAVGETIFLEGDWPAFYYQIVKGEVKLNNYNEEGKETIQIMIEDGQSIGESLLFMEKSYPMNAVAITECEVIKLPRKAFISLLKEDAEISYEMNKCLSQRLYFKLIMTQNLSSQNPILKLIALMDYLKSFAKDQKQYSFKVPLTRQQMAGLTGLCVETTIRTIKGMEKSQILKIEDRKIMY</sequence>
<dbReference type="SUPFAM" id="SSF51206">
    <property type="entry name" value="cAMP-binding domain-like"/>
    <property type="match status" value="1"/>
</dbReference>
<dbReference type="OrthoDB" id="667966at2"/>
<dbReference type="InterPro" id="IPR014710">
    <property type="entry name" value="RmlC-like_jellyroll"/>
</dbReference>
<dbReference type="GO" id="GO:0003677">
    <property type="term" value="F:DNA binding"/>
    <property type="evidence" value="ECO:0007669"/>
    <property type="project" value="UniProtKB-KW"/>
</dbReference>
<dbReference type="InterPro" id="IPR050397">
    <property type="entry name" value="Env_Response_Regulators"/>
</dbReference>
<dbReference type="AlphaFoldDB" id="A0A2M9C730"/>
<dbReference type="Gene3D" id="2.60.120.10">
    <property type="entry name" value="Jelly Rolls"/>
    <property type="match status" value="1"/>
</dbReference>
<dbReference type="InterPro" id="IPR000595">
    <property type="entry name" value="cNMP-bd_dom"/>
</dbReference>
<dbReference type="SMART" id="SM00100">
    <property type="entry name" value="cNMP"/>
    <property type="match status" value="1"/>
</dbReference>
<keyword evidence="2" id="KW-0238">DNA-binding</keyword>
<keyword evidence="3" id="KW-0804">Transcription</keyword>
<dbReference type="InterPro" id="IPR012318">
    <property type="entry name" value="HTH_CRP"/>
</dbReference>
<dbReference type="PROSITE" id="PS50042">
    <property type="entry name" value="CNMP_BINDING_3"/>
    <property type="match status" value="1"/>
</dbReference>
<evidence type="ECO:0000259" key="4">
    <source>
        <dbReference type="PROSITE" id="PS50042"/>
    </source>
</evidence>
<dbReference type="Pfam" id="PF13545">
    <property type="entry name" value="HTH_Crp_2"/>
    <property type="match status" value="1"/>
</dbReference>
<organism evidence="5 6">
    <name type="scientific">Chryseobacterium geocarposphaerae</name>
    <dbReference type="NCBI Taxonomy" id="1416776"/>
    <lineage>
        <taxon>Bacteria</taxon>
        <taxon>Pseudomonadati</taxon>
        <taxon>Bacteroidota</taxon>
        <taxon>Flavobacteriia</taxon>
        <taxon>Flavobacteriales</taxon>
        <taxon>Weeksellaceae</taxon>
        <taxon>Chryseobacterium group</taxon>
        <taxon>Chryseobacterium</taxon>
    </lineage>
</organism>
<keyword evidence="1" id="KW-0805">Transcription regulation</keyword>
<dbReference type="Proteomes" id="UP000228740">
    <property type="component" value="Unassembled WGS sequence"/>
</dbReference>
<evidence type="ECO:0000313" key="5">
    <source>
        <dbReference type="EMBL" id="PJJ66612.1"/>
    </source>
</evidence>
<dbReference type="GO" id="GO:0005829">
    <property type="term" value="C:cytosol"/>
    <property type="evidence" value="ECO:0007669"/>
    <property type="project" value="TreeGrafter"/>
</dbReference>
<name>A0A2M9C730_9FLAO</name>
<evidence type="ECO:0000256" key="2">
    <source>
        <dbReference type="ARBA" id="ARBA00023125"/>
    </source>
</evidence>
<dbReference type="PANTHER" id="PTHR24567:SF26">
    <property type="entry name" value="REGULATORY PROTEIN YEIL"/>
    <property type="match status" value="1"/>
</dbReference>
<evidence type="ECO:0000256" key="3">
    <source>
        <dbReference type="ARBA" id="ARBA00023163"/>
    </source>
</evidence>
<keyword evidence="6" id="KW-1185">Reference proteome</keyword>
<comment type="caution">
    <text evidence="5">The sequence shown here is derived from an EMBL/GenBank/DDBJ whole genome shotgun (WGS) entry which is preliminary data.</text>
</comment>
<gene>
    <name evidence="5" type="ORF">CLV73_0601</name>
</gene>
<dbReference type="InterPro" id="IPR018490">
    <property type="entry name" value="cNMP-bd_dom_sf"/>
</dbReference>
<dbReference type="RefSeq" id="WP_100375379.1">
    <property type="nucleotide sequence ID" value="NZ_PGFD01000001.1"/>
</dbReference>